<organism evidence="3 4">
    <name type="scientific">Planobispora takensis</name>
    <dbReference type="NCBI Taxonomy" id="1367882"/>
    <lineage>
        <taxon>Bacteria</taxon>
        <taxon>Bacillati</taxon>
        <taxon>Actinomycetota</taxon>
        <taxon>Actinomycetes</taxon>
        <taxon>Streptosporangiales</taxon>
        <taxon>Streptosporangiaceae</taxon>
        <taxon>Planobispora</taxon>
    </lineage>
</organism>
<reference evidence="3" key="1">
    <citation type="submission" date="2021-01" db="EMBL/GenBank/DDBJ databases">
        <title>Whole genome shotgun sequence of Planobispora takensis NBRC 109077.</title>
        <authorList>
            <person name="Komaki H."/>
            <person name="Tamura T."/>
        </authorList>
    </citation>
    <scope>NUCLEOTIDE SEQUENCE</scope>
    <source>
        <strain evidence="3">NBRC 109077</strain>
    </source>
</reference>
<keyword evidence="2" id="KW-0472">Membrane</keyword>
<sequence>MVSGRYDIIEAEEPKGPRRWIGAVVLAALVAVPVVSMLTSRQPAATTPFPTSVPVPSASMGEQVPNVLHPPVRRRDGWETVRAVFPDGGKAELRYPAELRIAQLGVRPAQGGWLEGYFGLFRWLTTPGGGAAELSGRRPMIREMGEKVTLWPARNPDDGQVMVFDFAPWSLALQDGREGMTFEQRMLWAENLKGKVTKDGYLVLAPRLPVRLAAPGQIFGKELVGPQLWFGGARETLIVLAPIPGCDITSIELPMIEQRRRFSAEMCQNGFYVAASGSRGSVEQIMAGLRVTPAK</sequence>
<dbReference type="EMBL" id="BOOK01000034">
    <property type="protein sequence ID" value="GII02631.1"/>
    <property type="molecule type" value="Genomic_DNA"/>
</dbReference>
<keyword evidence="2" id="KW-0812">Transmembrane</keyword>
<keyword evidence="4" id="KW-1185">Reference proteome</keyword>
<comment type="caution">
    <text evidence="3">The sequence shown here is derived from an EMBL/GenBank/DDBJ whole genome shotgun (WGS) entry which is preliminary data.</text>
</comment>
<dbReference type="RefSeq" id="WP_203876965.1">
    <property type="nucleotide sequence ID" value="NZ_BOOK01000034.1"/>
</dbReference>
<keyword evidence="2" id="KW-1133">Transmembrane helix</keyword>
<dbReference type="Proteomes" id="UP000634476">
    <property type="component" value="Unassembled WGS sequence"/>
</dbReference>
<dbReference type="AlphaFoldDB" id="A0A8J3SZJ9"/>
<gene>
    <name evidence="3" type="ORF">Pta02_46390</name>
</gene>
<accession>A0A8J3SZJ9</accession>
<proteinExistence type="predicted"/>
<evidence type="ECO:0000256" key="2">
    <source>
        <dbReference type="SAM" id="Phobius"/>
    </source>
</evidence>
<feature type="transmembrane region" description="Helical" evidence="2">
    <location>
        <begin position="20"/>
        <end position="38"/>
    </location>
</feature>
<evidence type="ECO:0000313" key="4">
    <source>
        <dbReference type="Proteomes" id="UP000634476"/>
    </source>
</evidence>
<feature type="compositionally biased region" description="Low complexity" evidence="1">
    <location>
        <begin position="43"/>
        <end position="59"/>
    </location>
</feature>
<feature type="region of interest" description="Disordered" evidence="1">
    <location>
        <begin position="43"/>
        <end position="69"/>
    </location>
</feature>
<name>A0A8J3SZJ9_9ACTN</name>
<protein>
    <submittedName>
        <fullName evidence="3">Uncharacterized protein</fullName>
    </submittedName>
</protein>
<evidence type="ECO:0000256" key="1">
    <source>
        <dbReference type="SAM" id="MobiDB-lite"/>
    </source>
</evidence>
<evidence type="ECO:0000313" key="3">
    <source>
        <dbReference type="EMBL" id="GII02631.1"/>
    </source>
</evidence>